<feature type="compositionally biased region" description="Basic residues" evidence="5">
    <location>
        <begin position="14"/>
        <end position="23"/>
    </location>
</feature>
<protein>
    <submittedName>
        <fullName evidence="7">TetR/AcrR family transcriptional regulator</fullName>
    </submittedName>
</protein>
<dbReference type="Pfam" id="PF17928">
    <property type="entry name" value="TetR_C_22"/>
    <property type="match status" value="1"/>
</dbReference>
<evidence type="ECO:0000259" key="6">
    <source>
        <dbReference type="PROSITE" id="PS50977"/>
    </source>
</evidence>
<dbReference type="InterPro" id="IPR050109">
    <property type="entry name" value="HTH-type_TetR-like_transc_reg"/>
</dbReference>
<evidence type="ECO:0000313" key="7">
    <source>
        <dbReference type="EMBL" id="NKF23678.1"/>
    </source>
</evidence>
<evidence type="ECO:0000313" key="8">
    <source>
        <dbReference type="Proteomes" id="UP000653472"/>
    </source>
</evidence>
<evidence type="ECO:0000256" key="5">
    <source>
        <dbReference type="SAM" id="MobiDB-lite"/>
    </source>
</evidence>
<dbReference type="Proteomes" id="UP000653472">
    <property type="component" value="Unassembled WGS sequence"/>
</dbReference>
<dbReference type="PANTHER" id="PTHR30055:SF234">
    <property type="entry name" value="HTH-TYPE TRANSCRIPTIONAL REGULATOR BETI"/>
    <property type="match status" value="1"/>
</dbReference>
<dbReference type="GO" id="GO:0000976">
    <property type="term" value="F:transcription cis-regulatory region binding"/>
    <property type="evidence" value="ECO:0007669"/>
    <property type="project" value="TreeGrafter"/>
</dbReference>
<keyword evidence="1" id="KW-0805">Transcription regulation</keyword>
<dbReference type="PANTHER" id="PTHR30055">
    <property type="entry name" value="HTH-TYPE TRANSCRIPTIONAL REGULATOR RUTR"/>
    <property type="match status" value="1"/>
</dbReference>
<reference evidence="7" key="1">
    <citation type="submission" date="2020-03" db="EMBL/GenBank/DDBJ databases">
        <title>Solimonas marina sp. nov., isolated from deep seawater of the Pacific Ocean.</title>
        <authorList>
            <person name="Liu X."/>
            <person name="Lai Q."/>
            <person name="Sun F."/>
            <person name="Gai Y."/>
            <person name="Li G."/>
            <person name="Shao Z."/>
        </authorList>
    </citation>
    <scope>NUCLEOTIDE SEQUENCE</scope>
    <source>
        <strain evidence="7">C16B3</strain>
    </source>
</reference>
<evidence type="ECO:0000256" key="4">
    <source>
        <dbReference type="PROSITE-ProRule" id="PRU00335"/>
    </source>
</evidence>
<dbReference type="RefSeq" id="WP_168149004.1">
    <property type="nucleotide sequence ID" value="NZ_JAAVXB010000009.1"/>
</dbReference>
<keyword evidence="3" id="KW-0804">Transcription</keyword>
<dbReference type="InterPro" id="IPR041674">
    <property type="entry name" value="TetR_C_22"/>
</dbReference>
<accession>A0A970B7A3</accession>
<dbReference type="AlphaFoldDB" id="A0A970B7A3"/>
<name>A0A970B7A3_9GAMM</name>
<dbReference type="InterPro" id="IPR001647">
    <property type="entry name" value="HTH_TetR"/>
</dbReference>
<dbReference type="SUPFAM" id="SSF46689">
    <property type="entry name" value="Homeodomain-like"/>
    <property type="match status" value="1"/>
</dbReference>
<proteinExistence type="predicted"/>
<dbReference type="InterPro" id="IPR023772">
    <property type="entry name" value="DNA-bd_HTH_TetR-type_CS"/>
</dbReference>
<feature type="region of interest" description="Disordered" evidence="5">
    <location>
        <begin position="1"/>
        <end position="23"/>
    </location>
</feature>
<dbReference type="PROSITE" id="PS01081">
    <property type="entry name" value="HTH_TETR_1"/>
    <property type="match status" value="1"/>
</dbReference>
<feature type="DNA-binding region" description="H-T-H motif" evidence="4">
    <location>
        <begin position="47"/>
        <end position="66"/>
    </location>
</feature>
<evidence type="ECO:0000256" key="3">
    <source>
        <dbReference type="ARBA" id="ARBA00023163"/>
    </source>
</evidence>
<evidence type="ECO:0000256" key="2">
    <source>
        <dbReference type="ARBA" id="ARBA00023125"/>
    </source>
</evidence>
<gene>
    <name evidence="7" type="ORF">G7Y82_15275</name>
</gene>
<dbReference type="InterPro" id="IPR009057">
    <property type="entry name" value="Homeodomain-like_sf"/>
</dbReference>
<dbReference type="PRINTS" id="PR00455">
    <property type="entry name" value="HTHTETR"/>
</dbReference>
<feature type="domain" description="HTH tetR-type" evidence="6">
    <location>
        <begin position="25"/>
        <end position="84"/>
    </location>
</feature>
<comment type="caution">
    <text evidence="7">The sequence shown here is derived from an EMBL/GenBank/DDBJ whole genome shotgun (WGS) entry which is preliminary data.</text>
</comment>
<dbReference type="Gene3D" id="1.10.357.10">
    <property type="entry name" value="Tetracycline Repressor, domain 2"/>
    <property type="match status" value="1"/>
</dbReference>
<dbReference type="Pfam" id="PF00440">
    <property type="entry name" value="TetR_N"/>
    <property type="match status" value="1"/>
</dbReference>
<sequence length="222" mass="24923">MDLENRPLKTTKPPIRRRARQARSKTTVQSILTAATELIAEQGVDVTMTEIAQRANVAMGSLYQYFADKSAIHRAILMQHNAAVRLMLHDYASRSTDAPSFVVAMESAFEQYFALHQQDPLFNGLWSIVQTDAELQRIDIDDSLQNGRYLQSVCAPWFPHVDADRTLAACALVMQLAMSTARFARGIPPTIGTQTRPVFRAMIRDAFAALQAEERQRVDRDG</sequence>
<dbReference type="EMBL" id="JAAVXB010000009">
    <property type="protein sequence ID" value="NKF23678.1"/>
    <property type="molecule type" value="Genomic_DNA"/>
</dbReference>
<dbReference type="PROSITE" id="PS50977">
    <property type="entry name" value="HTH_TETR_2"/>
    <property type="match status" value="1"/>
</dbReference>
<keyword evidence="2 4" id="KW-0238">DNA-binding</keyword>
<organism evidence="7 8">
    <name type="scientific">Solimonas marina</name>
    <dbReference type="NCBI Taxonomy" id="2714601"/>
    <lineage>
        <taxon>Bacteria</taxon>
        <taxon>Pseudomonadati</taxon>
        <taxon>Pseudomonadota</taxon>
        <taxon>Gammaproteobacteria</taxon>
        <taxon>Nevskiales</taxon>
        <taxon>Nevskiaceae</taxon>
        <taxon>Solimonas</taxon>
    </lineage>
</organism>
<keyword evidence="8" id="KW-1185">Reference proteome</keyword>
<dbReference type="GO" id="GO:0003700">
    <property type="term" value="F:DNA-binding transcription factor activity"/>
    <property type="evidence" value="ECO:0007669"/>
    <property type="project" value="TreeGrafter"/>
</dbReference>
<evidence type="ECO:0000256" key="1">
    <source>
        <dbReference type="ARBA" id="ARBA00023015"/>
    </source>
</evidence>